<evidence type="ECO:0000313" key="2">
    <source>
        <dbReference type="EMBL" id="CAJ0601472.1"/>
    </source>
</evidence>
<dbReference type="InterPro" id="IPR001304">
    <property type="entry name" value="C-type_lectin-like"/>
</dbReference>
<dbReference type="EMBL" id="CATQJL010000305">
    <property type="protein sequence ID" value="CAJ0601472.1"/>
    <property type="molecule type" value="Genomic_DNA"/>
</dbReference>
<gene>
    <name evidence="2" type="ORF">CYNAS_LOCUS13455</name>
</gene>
<dbReference type="PANTHER" id="PTHR22803">
    <property type="entry name" value="MANNOSE, PHOSPHOLIPASE, LECTIN RECEPTOR RELATED"/>
    <property type="match status" value="1"/>
</dbReference>
<protein>
    <recommendedName>
        <fullName evidence="1">C-type lectin domain-containing protein</fullName>
    </recommendedName>
</protein>
<proteinExistence type="predicted"/>
<accession>A0AA36H059</accession>
<keyword evidence="3" id="KW-1185">Reference proteome</keyword>
<evidence type="ECO:0000313" key="3">
    <source>
        <dbReference type="Proteomes" id="UP001176961"/>
    </source>
</evidence>
<dbReference type="InterPro" id="IPR050111">
    <property type="entry name" value="C-type_lectin/snaclec_domain"/>
</dbReference>
<organism evidence="2 3">
    <name type="scientific">Cylicocyclus nassatus</name>
    <name type="common">Nematode worm</name>
    <dbReference type="NCBI Taxonomy" id="53992"/>
    <lineage>
        <taxon>Eukaryota</taxon>
        <taxon>Metazoa</taxon>
        <taxon>Ecdysozoa</taxon>
        <taxon>Nematoda</taxon>
        <taxon>Chromadorea</taxon>
        <taxon>Rhabditida</taxon>
        <taxon>Rhabditina</taxon>
        <taxon>Rhabditomorpha</taxon>
        <taxon>Strongyloidea</taxon>
        <taxon>Strongylidae</taxon>
        <taxon>Cylicocyclus</taxon>
    </lineage>
</organism>
<sequence>MKMWAKQRLQTFAITECFFSARERRVLSQYKRTSAFCHGNLWDNNRASLKEIFEYFSLIRWKHLEQRSFSAVRSLEIKRNSDIYGHLSCGSEKLRHSGRNFRHSMKFLLFAIPLVEAFIKPISNELISKSSNQSPCSCPASNKVYPCESGWTYFDETDACYRIFFNAPFNTAESVCLAFGGHLTSIHSYKENHFVTELAKKGEEIDDCRQGIWIGLVRSNFWMSNKTDMWVWTDGTDIDFQAWEPAQPVNDGHLDCVLAYPDPFRDNRYAQAYQKWANDLCSLKVRSYVCKKMAFH</sequence>
<dbReference type="PROSITE" id="PS50041">
    <property type="entry name" value="C_TYPE_LECTIN_2"/>
    <property type="match status" value="1"/>
</dbReference>
<dbReference type="Gene3D" id="3.10.100.10">
    <property type="entry name" value="Mannose-Binding Protein A, subunit A"/>
    <property type="match status" value="1"/>
</dbReference>
<name>A0AA36H059_CYLNA</name>
<dbReference type="InterPro" id="IPR016186">
    <property type="entry name" value="C-type_lectin-like/link_sf"/>
</dbReference>
<dbReference type="SMART" id="SM00034">
    <property type="entry name" value="CLECT"/>
    <property type="match status" value="1"/>
</dbReference>
<feature type="domain" description="C-type lectin" evidence="1">
    <location>
        <begin position="156"/>
        <end position="282"/>
    </location>
</feature>
<dbReference type="AlphaFoldDB" id="A0AA36H059"/>
<dbReference type="Pfam" id="PF00059">
    <property type="entry name" value="Lectin_C"/>
    <property type="match status" value="1"/>
</dbReference>
<dbReference type="InterPro" id="IPR016187">
    <property type="entry name" value="CTDL_fold"/>
</dbReference>
<evidence type="ECO:0000259" key="1">
    <source>
        <dbReference type="PROSITE" id="PS50041"/>
    </source>
</evidence>
<reference evidence="2" key="1">
    <citation type="submission" date="2023-07" db="EMBL/GenBank/DDBJ databases">
        <authorList>
            <consortium name="CYATHOMIX"/>
        </authorList>
    </citation>
    <scope>NUCLEOTIDE SEQUENCE</scope>
    <source>
        <strain evidence="2">N/A</strain>
    </source>
</reference>
<comment type="caution">
    <text evidence="2">The sequence shown here is derived from an EMBL/GenBank/DDBJ whole genome shotgun (WGS) entry which is preliminary data.</text>
</comment>
<dbReference type="SUPFAM" id="SSF56436">
    <property type="entry name" value="C-type lectin-like"/>
    <property type="match status" value="1"/>
</dbReference>
<dbReference type="CDD" id="cd00037">
    <property type="entry name" value="CLECT"/>
    <property type="match status" value="1"/>
</dbReference>
<dbReference type="Proteomes" id="UP001176961">
    <property type="component" value="Unassembled WGS sequence"/>
</dbReference>